<dbReference type="EMBL" id="AP018045">
    <property type="protein sequence ID" value="BAX53290.1"/>
    <property type="molecule type" value="Genomic_DNA"/>
</dbReference>
<feature type="active site" evidence="8">
    <location>
        <position position="38"/>
    </location>
</feature>
<dbReference type="Proteomes" id="UP000218676">
    <property type="component" value="Chromosome 1"/>
</dbReference>
<organism evidence="10 12">
    <name type="scientific">Photobacterium damsela subsp. piscicida</name>
    <name type="common">Pasteurella piscicida</name>
    <dbReference type="NCBI Taxonomy" id="38294"/>
    <lineage>
        <taxon>Bacteria</taxon>
        <taxon>Pseudomonadati</taxon>
        <taxon>Pseudomonadota</taxon>
        <taxon>Gammaproteobacteria</taxon>
        <taxon>Vibrionales</taxon>
        <taxon>Vibrionaceae</taxon>
        <taxon>Photobacterium</taxon>
    </lineage>
</organism>
<dbReference type="UniPathway" id="UPA00078">
    <property type="reaction ID" value="UER00161"/>
</dbReference>
<keyword evidence="3 8" id="KW-0479">Metal-binding</keyword>
<dbReference type="Pfam" id="PF13500">
    <property type="entry name" value="AAA_26"/>
    <property type="match status" value="1"/>
</dbReference>
<keyword evidence="2 8" id="KW-0436">Ligase</keyword>
<comment type="function">
    <text evidence="8">Catalyzes a mechanistically unusual reaction, the ATP-dependent insertion of CO2 between the N7 and N8 nitrogen atoms of 7,8-diaminopelargonic acid (DAPA, also called 7,8-diammoniononanoate) to form a ureido ring.</text>
</comment>
<protein>
    <recommendedName>
        <fullName evidence="8">ATP-dependent dethiobiotin synthetase BioD</fullName>
        <ecNumber evidence="8">6.3.3.3</ecNumber>
    </recommendedName>
    <alternativeName>
        <fullName evidence="8">DTB synthetase</fullName>
        <shortName evidence="8">DTBS</shortName>
    </alternativeName>
    <alternativeName>
        <fullName evidence="8">Dethiobiotin synthase</fullName>
    </alternativeName>
</protein>
<evidence type="ECO:0000256" key="2">
    <source>
        <dbReference type="ARBA" id="ARBA00022598"/>
    </source>
</evidence>
<evidence type="ECO:0000256" key="8">
    <source>
        <dbReference type="HAMAP-Rule" id="MF_00336"/>
    </source>
</evidence>
<dbReference type="GO" id="GO:0000287">
    <property type="term" value="F:magnesium ion binding"/>
    <property type="evidence" value="ECO:0007669"/>
    <property type="project" value="UniProtKB-UniRule"/>
</dbReference>
<feature type="binding site" evidence="8">
    <location>
        <position position="55"/>
    </location>
    <ligand>
        <name>Mg(2+)</name>
        <dbReference type="ChEBI" id="CHEBI:18420"/>
    </ligand>
</feature>
<feature type="binding site" evidence="8">
    <location>
        <begin position="13"/>
        <end position="18"/>
    </location>
    <ligand>
        <name>ATP</name>
        <dbReference type="ChEBI" id="CHEBI:30616"/>
    </ligand>
</feature>
<keyword evidence="7 8" id="KW-0460">Magnesium</keyword>
<comment type="pathway">
    <text evidence="8">Cofactor biosynthesis; biotin biosynthesis; biotin from 7,8-diaminononanoate: step 1/2.</text>
</comment>
<dbReference type="GO" id="GO:0004141">
    <property type="term" value="F:dethiobiotin synthase activity"/>
    <property type="evidence" value="ECO:0007669"/>
    <property type="project" value="UniProtKB-UniRule"/>
</dbReference>
<dbReference type="GO" id="GO:0009102">
    <property type="term" value="P:biotin biosynthetic process"/>
    <property type="evidence" value="ECO:0007669"/>
    <property type="project" value="UniProtKB-UniRule"/>
</dbReference>
<dbReference type="InterPro" id="IPR027417">
    <property type="entry name" value="P-loop_NTPase"/>
</dbReference>
<comment type="subcellular location">
    <subcellularLocation>
        <location evidence="8">Cytoplasm</location>
    </subcellularLocation>
</comment>
<reference evidence="9" key="1">
    <citation type="journal article" date="2017" name="Genome Announc.">
        <title>Whole-Genome Sequence of Photobacterium damselae subsp. piscicida Strain 91-197, Isolated from Hybrid Striped Bass (Morone sp.) in the United States.</title>
        <authorList>
            <person name="Teru Y."/>
            <person name="Hikima J."/>
            <person name="Kono T."/>
            <person name="Sakai M."/>
            <person name="Takano T."/>
            <person name="Hawke J.P."/>
            <person name="Takeyama H."/>
            <person name="Aoki T."/>
        </authorList>
    </citation>
    <scope>NUCLEOTIDE SEQUENCE</scope>
    <source>
        <strain evidence="9">91-197</strain>
    </source>
</reference>
<evidence type="ECO:0000256" key="3">
    <source>
        <dbReference type="ARBA" id="ARBA00022723"/>
    </source>
</evidence>
<keyword evidence="4 8" id="KW-0547">Nucleotide-binding</keyword>
<keyword evidence="6 8" id="KW-0067">ATP-binding</keyword>
<feature type="binding site" evidence="8">
    <location>
        <position position="55"/>
    </location>
    <ligand>
        <name>ATP</name>
        <dbReference type="ChEBI" id="CHEBI:30616"/>
    </ligand>
</feature>
<feature type="binding site" evidence="8">
    <location>
        <begin position="176"/>
        <end position="177"/>
    </location>
    <ligand>
        <name>ATP</name>
        <dbReference type="ChEBI" id="CHEBI:30616"/>
    </ligand>
</feature>
<evidence type="ECO:0000256" key="5">
    <source>
        <dbReference type="ARBA" id="ARBA00022756"/>
    </source>
</evidence>
<comment type="cofactor">
    <cofactor evidence="8">
        <name>Mg(2+)</name>
        <dbReference type="ChEBI" id="CHEBI:18420"/>
    </cofactor>
</comment>
<dbReference type="PANTHER" id="PTHR43210">
    <property type="entry name" value="DETHIOBIOTIN SYNTHETASE"/>
    <property type="match status" value="1"/>
</dbReference>
<dbReference type="InterPro" id="IPR004472">
    <property type="entry name" value="DTB_synth_BioD"/>
</dbReference>
<evidence type="ECO:0000256" key="7">
    <source>
        <dbReference type="ARBA" id="ARBA00022842"/>
    </source>
</evidence>
<feature type="binding site" evidence="8">
    <location>
        <position position="116"/>
    </location>
    <ligand>
        <name>Mg(2+)</name>
        <dbReference type="ChEBI" id="CHEBI:18420"/>
    </ligand>
</feature>
<evidence type="ECO:0000313" key="12">
    <source>
        <dbReference type="Proteomes" id="UP000516656"/>
    </source>
</evidence>
<dbReference type="EMBL" id="CP061854">
    <property type="protein sequence ID" value="QOD57552.1"/>
    <property type="molecule type" value="Genomic_DNA"/>
</dbReference>
<dbReference type="EC" id="6.3.3.3" evidence="8"/>
<keyword evidence="1 8" id="KW-0963">Cytoplasm</keyword>
<dbReference type="GO" id="GO:0005829">
    <property type="term" value="C:cytosol"/>
    <property type="evidence" value="ECO:0007669"/>
    <property type="project" value="TreeGrafter"/>
</dbReference>
<evidence type="ECO:0000256" key="4">
    <source>
        <dbReference type="ARBA" id="ARBA00022741"/>
    </source>
</evidence>
<evidence type="ECO:0000256" key="1">
    <source>
        <dbReference type="ARBA" id="ARBA00022490"/>
    </source>
</evidence>
<dbReference type="PIRSF" id="PIRSF006755">
    <property type="entry name" value="DTB_synth"/>
    <property type="match status" value="1"/>
</dbReference>
<name>A0A1Q9H5T3_PHODP</name>
<evidence type="ECO:0000313" key="11">
    <source>
        <dbReference type="Proteomes" id="UP000218676"/>
    </source>
</evidence>
<accession>A0A1Q9H5T3</accession>
<reference evidence="10 12" key="3">
    <citation type="submission" date="2020-09" db="EMBL/GenBank/DDBJ databases">
        <title>Complete, closed and curated genome sequences of Photobacterium damselae subsp. piscicida isolates from Australia indicate localised evolution and additional plasmid-borne pathogenicity mechanisms.</title>
        <authorList>
            <person name="Baseggio L."/>
            <person name="Silayeva O."/>
            <person name="Buller N."/>
            <person name="Landos M."/>
            <person name="Engelstaedter J."/>
            <person name="Barnes A.C."/>
        </authorList>
    </citation>
    <scope>NUCLEOTIDE SEQUENCE [LARGE SCALE GENOMIC DNA]</scope>
    <source>
        <strain evidence="10 12">AS-16-0540-1</strain>
    </source>
</reference>
<keyword evidence="5 8" id="KW-0093">Biotin biosynthesis</keyword>
<dbReference type="SUPFAM" id="SSF52540">
    <property type="entry name" value="P-loop containing nucleoside triphosphate hydrolases"/>
    <property type="match status" value="1"/>
</dbReference>
<reference evidence="11" key="2">
    <citation type="submission" date="2017-05" db="EMBL/GenBank/DDBJ databases">
        <title>Whole genome sequence of fish pathogenic bacteria, Photobacterium damselae subsp. piscicida, strain 91-197, isolated from hybrid striped bass (Morone sp.) in USA.</title>
        <authorList>
            <person name="Teru Y."/>
            <person name="Hikima J."/>
            <person name="Kono T."/>
            <person name="Sakai M."/>
            <person name="Takano T."/>
            <person name="Hawke J.P."/>
            <person name="Takeyama H."/>
            <person name="Aoki T."/>
        </authorList>
    </citation>
    <scope>NUCLEOTIDE SEQUENCE [LARGE SCALE GENOMIC DNA]</scope>
    <source>
        <strain evidence="11">91-197</strain>
    </source>
</reference>
<dbReference type="FunFam" id="3.40.50.300:FF:000292">
    <property type="entry name" value="ATP-dependent dethiobiotin synthetase BioD"/>
    <property type="match status" value="1"/>
</dbReference>
<evidence type="ECO:0000313" key="10">
    <source>
        <dbReference type="EMBL" id="QOD57552.1"/>
    </source>
</evidence>
<dbReference type="HAMAP" id="MF_00336">
    <property type="entry name" value="BioD"/>
    <property type="match status" value="1"/>
</dbReference>
<sequence length="227" mass="24980">MTKAFFVTGTDTEVGKTVATRAILHAAGHADIKMSGYKPVASGSSRTEGGLRNSDALYIQEASVVELSYQEVNPYAFEEPVSPHLAAEREKRTIEFEVLTQGLDNLKQKSDVVLVEGAGGWRVPVAREQFLSQWVQQQKMPVILVVGVKLGCLSHAMLTAEAIERDGLEVVGWVANRINPGEENYAENIQMLEAQLPGKKLGEIPYMPSIKKRNLAQYIDLSVLELI</sequence>
<comment type="catalytic activity">
    <reaction evidence="8">
        <text>(7R,8S)-7,8-diammoniononanoate + CO2 + ATP = (4R,5S)-dethiobiotin + ADP + phosphate + 3 H(+)</text>
        <dbReference type="Rhea" id="RHEA:15805"/>
        <dbReference type="ChEBI" id="CHEBI:15378"/>
        <dbReference type="ChEBI" id="CHEBI:16526"/>
        <dbReference type="ChEBI" id="CHEBI:30616"/>
        <dbReference type="ChEBI" id="CHEBI:43474"/>
        <dbReference type="ChEBI" id="CHEBI:149469"/>
        <dbReference type="ChEBI" id="CHEBI:149473"/>
        <dbReference type="ChEBI" id="CHEBI:456216"/>
        <dbReference type="EC" id="6.3.3.3"/>
    </reaction>
</comment>
<dbReference type="PANTHER" id="PTHR43210:SF5">
    <property type="entry name" value="DETHIOBIOTIN SYNTHETASE"/>
    <property type="match status" value="1"/>
</dbReference>
<dbReference type="CDD" id="cd03109">
    <property type="entry name" value="DTBS"/>
    <property type="match status" value="1"/>
</dbReference>
<feature type="binding site" evidence="8">
    <location>
        <begin position="116"/>
        <end position="119"/>
    </location>
    <ligand>
        <name>ATP</name>
        <dbReference type="ChEBI" id="CHEBI:30616"/>
    </ligand>
</feature>
<feature type="binding site" evidence="8">
    <location>
        <position position="42"/>
    </location>
    <ligand>
        <name>substrate</name>
    </ligand>
</feature>
<evidence type="ECO:0000313" key="9">
    <source>
        <dbReference type="EMBL" id="BAX53290.1"/>
    </source>
</evidence>
<comment type="caution">
    <text evidence="8">Lacks conserved residue(s) required for the propagation of feature annotation.</text>
</comment>
<dbReference type="AlphaFoldDB" id="A0A1Q9H5T3"/>
<dbReference type="Gene3D" id="3.40.50.300">
    <property type="entry name" value="P-loop containing nucleotide triphosphate hydrolases"/>
    <property type="match status" value="1"/>
</dbReference>
<comment type="subunit">
    <text evidence="8">Homodimer.</text>
</comment>
<dbReference type="Proteomes" id="UP000516656">
    <property type="component" value="Chromosome 1"/>
</dbReference>
<feature type="binding site" evidence="8">
    <location>
        <position position="17"/>
    </location>
    <ligand>
        <name>Mg(2+)</name>
        <dbReference type="ChEBI" id="CHEBI:18420"/>
    </ligand>
</feature>
<dbReference type="NCBIfam" id="TIGR00347">
    <property type="entry name" value="bioD"/>
    <property type="match status" value="1"/>
</dbReference>
<dbReference type="GO" id="GO:0005524">
    <property type="term" value="F:ATP binding"/>
    <property type="evidence" value="ECO:0007669"/>
    <property type="project" value="UniProtKB-UniRule"/>
</dbReference>
<evidence type="ECO:0000256" key="6">
    <source>
        <dbReference type="ARBA" id="ARBA00022840"/>
    </source>
</evidence>
<dbReference type="RefSeq" id="WP_044175816.1">
    <property type="nucleotide sequence ID" value="NZ_AP018045.1"/>
</dbReference>
<proteinExistence type="inferred from homology"/>
<gene>
    <name evidence="8 10" type="primary">bioD</name>
    <name evidence="10" type="ORF">IC627_06485</name>
    <name evidence="9" type="ORF">PDPUS_1_01916</name>
</gene>
<dbReference type="GO" id="GO:0042803">
    <property type="term" value="F:protein homodimerization activity"/>
    <property type="evidence" value="ECO:0007669"/>
    <property type="project" value="UniProtKB-ARBA"/>
</dbReference>
<comment type="similarity">
    <text evidence="8">Belongs to the dethiobiotin synthetase family.</text>
</comment>